<dbReference type="EMBL" id="FWXV01000007">
    <property type="protein sequence ID" value="SMD22048.1"/>
    <property type="molecule type" value="Genomic_DNA"/>
</dbReference>
<proteinExistence type="predicted"/>
<feature type="transmembrane region" description="Helical" evidence="1">
    <location>
        <begin position="12"/>
        <end position="33"/>
    </location>
</feature>
<keyword evidence="3" id="KW-1185">Reference proteome</keyword>
<dbReference type="RefSeq" id="WP_084431109.1">
    <property type="nucleotide sequence ID" value="NZ_FWXV01000007.1"/>
</dbReference>
<name>A0A1W2FKB8_KIBAR</name>
<dbReference type="Proteomes" id="UP000192674">
    <property type="component" value="Unassembled WGS sequence"/>
</dbReference>
<keyword evidence="1" id="KW-0472">Membrane</keyword>
<dbReference type="AlphaFoldDB" id="A0A1W2FKB8"/>
<keyword evidence="1" id="KW-0812">Transmembrane</keyword>
<gene>
    <name evidence="2" type="ORF">SAMN05661093_07280</name>
</gene>
<sequence>MVDTAKKARLTLGLLLLIPAGLVAVFLSGVLVMGSAGCGSSGSAMICSATVQMWVMVLPPAGAVAGMVVGAILGTRSLRQSRPITNAVLAGWLVFAVTEVAAIVLGAA</sequence>
<reference evidence="2 3" key="1">
    <citation type="submission" date="2017-04" db="EMBL/GenBank/DDBJ databases">
        <authorList>
            <person name="Afonso C.L."/>
            <person name="Miller P.J."/>
            <person name="Scott M.A."/>
            <person name="Spackman E."/>
            <person name="Goraichik I."/>
            <person name="Dimitrov K.M."/>
            <person name="Suarez D.L."/>
            <person name="Swayne D.E."/>
        </authorList>
    </citation>
    <scope>NUCLEOTIDE SEQUENCE [LARGE SCALE GENOMIC DNA]</scope>
    <source>
        <strain evidence="2 3">DSM 43828</strain>
    </source>
</reference>
<protein>
    <submittedName>
        <fullName evidence="2">Uncharacterized protein</fullName>
    </submittedName>
</protein>
<keyword evidence="1" id="KW-1133">Transmembrane helix</keyword>
<evidence type="ECO:0000313" key="3">
    <source>
        <dbReference type="Proteomes" id="UP000192674"/>
    </source>
</evidence>
<organism evidence="2 3">
    <name type="scientific">Kibdelosporangium aridum</name>
    <dbReference type="NCBI Taxonomy" id="2030"/>
    <lineage>
        <taxon>Bacteria</taxon>
        <taxon>Bacillati</taxon>
        <taxon>Actinomycetota</taxon>
        <taxon>Actinomycetes</taxon>
        <taxon>Pseudonocardiales</taxon>
        <taxon>Pseudonocardiaceae</taxon>
        <taxon>Kibdelosporangium</taxon>
    </lineage>
</organism>
<accession>A0A1W2FKB8</accession>
<feature type="transmembrane region" description="Helical" evidence="1">
    <location>
        <begin position="53"/>
        <end position="75"/>
    </location>
</feature>
<evidence type="ECO:0000313" key="2">
    <source>
        <dbReference type="EMBL" id="SMD22048.1"/>
    </source>
</evidence>
<feature type="transmembrane region" description="Helical" evidence="1">
    <location>
        <begin position="87"/>
        <end position="107"/>
    </location>
</feature>
<evidence type="ECO:0000256" key="1">
    <source>
        <dbReference type="SAM" id="Phobius"/>
    </source>
</evidence>